<feature type="domain" description="Putative restriction endonuclease" evidence="1">
    <location>
        <begin position="13"/>
        <end position="160"/>
    </location>
</feature>
<dbReference type="PANTHER" id="PTHR34107">
    <property type="entry name" value="SLL0198 PROTEIN-RELATED"/>
    <property type="match status" value="1"/>
</dbReference>
<dbReference type="CDD" id="cd06260">
    <property type="entry name" value="DUF820-like"/>
    <property type="match status" value="1"/>
</dbReference>
<dbReference type="InterPro" id="IPR008538">
    <property type="entry name" value="Uma2"/>
</dbReference>
<dbReference type="InterPro" id="IPR011335">
    <property type="entry name" value="Restrct_endonuc-II-like"/>
</dbReference>
<accession>A0A9D1JEQ3</accession>
<protein>
    <submittedName>
        <fullName evidence="2">Uma2 family endonuclease</fullName>
    </submittedName>
</protein>
<comment type="caution">
    <text evidence="2">The sequence shown here is derived from an EMBL/GenBank/DDBJ whole genome shotgun (WGS) entry which is preliminary data.</text>
</comment>
<reference evidence="2" key="2">
    <citation type="journal article" date="2021" name="PeerJ">
        <title>Extensive microbial diversity within the chicken gut microbiome revealed by metagenomics and culture.</title>
        <authorList>
            <person name="Gilroy R."/>
            <person name="Ravi A."/>
            <person name="Getino M."/>
            <person name="Pursley I."/>
            <person name="Horton D.L."/>
            <person name="Alikhan N.F."/>
            <person name="Baker D."/>
            <person name="Gharbi K."/>
            <person name="Hall N."/>
            <person name="Watson M."/>
            <person name="Adriaenssens E.M."/>
            <person name="Foster-Nyarko E."/>
            <person name="Jarju S."/>
            <person name="Secka A."/>
            <person name="Antonio M."/>
            <person name="Oren A."/>
            <person name="Chaudhuri R.R."/>
            <person name="La Ragione R."/>
            <person name="Hildebrand F."/>
            <person name="Pallen M.J."/>
        </authorList>
    </citation>
    <scope>NUCLEOTIDE SEQUENCE</scope>
    <source>
        <strain evidence="2">ChiW13-3771</strain>
    </source>
</reference>
<dbReference type="Pfam" id="PF05685">
    <property type="entry name" value="Uma2"/>
    <property type="match status" value="1"/>
</dbReference>
<evidence type="ECO:0000259" key="1">
    <source>
        <dbReference type="Pfam" id="PF05685"/>
    </source>
</evidence>
<dbReference type="SUPFAM" id="SSF52980">
    <property type="entry name" value="Restriction endonuclease-like"/>
    <property type="match status" value="1"/>
</dbReference>
<name>A0A9D1JEQ3_9FIRM</name>
<gene>
    <name evidence="2" type="ORF">IAC96_12525</name>
</gene>
<evidence type="ECO:0000313" key="3">
    <source>
        <dbReference type="Proteomes" id="UP000824201"/>
    </source>
</evidence>
<sequence length="175" mass="20669">MALAQERSYTIDDIYELPEGERAELVDGQIYYMTPPNRKHQRLVHLFDKIIGNYIDSKNGDCEVYPAPFAVFLNEDDKNYVEPDISVICDKNKLDDRGCNGSPDWIIEIVSASSKRMDYMIKLFKYRTAGVKEYWIVDPLKDRITIYYFPNDFMEEYSFHDKVKVNIYDDLEIDF</sequence>
<proteinExistence type="predicted"/>
<dbReference type="AlphaFoldDB" id="A0A9D1JEQ3"/>
<feature type="non-terminal residue" evidence="2">
    <location>
        <position position="175"/>
    </location>
</feature>
<dbReference type="Proteomes" id="UP000824201">
    <property type="component" value="Unassembled WGS sequence"/>
</dbReference>
<keyword evidence="2" id="KW-0378">Hydrolase</keyword>
<evidence type="ECO:0000313" key="2">
    <source>
        <dbReference type="EMBL" id="HIR89761.1"/>
    </source>
</evidence>
<organism evidence="2 3">
    <name type="scientific">Candidatus Fimimorpha faecalis</name>
    <dbReference type="NCBI Taxonomy" id="2840824"/>
    <lineage>
        <taxon>Bacteria</taxon>
        <taxon>Bacillati</taxon>
        <taxon>Bacillota</taxon>
        <taxon>Clostridia</taxon>
        <taxon>Eubacteriales</taxon>
        <taxon>Candidatus Fimimorpha</taxon>
    </lineage>
</organism>
<dbReference type="InterPro" id="IPR012296">
    <property type="entry name" value="Nuclease_put_TT1808"/>
</dbReference>
<dbReference type="EMBL" id="DVHN01000176">
    <property type="protein sequence ID" value="HIR89761.1"/>
    <property type="molecule type" value="Genomic_DNA"/>
</dbReference>
<dbReference type="PANTHER" id="PTHR34107:SF4">
    <property type="entry name" value="SLL1222 PROTEIN"/>
    <property type="match status" value="1"/>
</dbReference>
<dbReference type="Gene3D" id="3.90.1570.10">
    <property type="entry name" value="tt1808, chain A"/>
    <property type="match status" value="1"/>
</dbReference>
<keyword evidence="2" id="KW-0540">Nuclease</keyword>
<dbReference type="GO" id="GO:0004519">
    <property type="term" value="F:endonuclease activity"/>
    <property type="evidence" value="ECO:0007669"/>
    <property type="project" value="UniProtKB-KW"/>
</dbReference>
<keyword evidence="2" id="KW-0255">Endonuclease</keyword>
<reference evidence="2" key="1">
    <citation type="submission" date="2020-10" db="EMBL/GenBank/DDBJ databases">
        <authorList>
            <person name="Gilroy R."/>
        </authorList>
    </citation>
    <scope>NUCLEOTIDE SEQUENCE</scope>
    <source>
        <strain evidence="2">ChiW13-3771</strain>
    </source>
</reference>